<feature type="transmembrane region" description="Helical" evidence="6">
    <location>
        <begin position="12"/>
        <end position="36"/>
    </location>
</feature>
<keyword evidence="2" id="KW-1003">Cell membrane</keyword>
<evidence type="ECO:0000313" key="7">
    <source>
        <dbReference type="EMBL" id="ALF18444.1"/>
    </source>
</evidence>
<name>A0A0M5M6U0_9FUSO</name>
<dbReference type="PATRIC" id="fig|76859.3.peg.1967"/>
<comment type="subcellular location">
    <subcellularLocation>
        <location evidence="1">Cell membrane</location>
    </subcellularLocation>
</comment>
<dbReference type="GO" id="GO:0036376">
    <property type="term" value="P:sodium ion export across plasma membrane"/>
    <property type="evidence" value="ECO:0007669"/>
    <property type="project" value="InterPro"/>
</dbReference>
<evidence type="ECO:0000256" key="6">
    <source>
        <dbReference type="SAM" id="Phobius"/>
    </source>
</evidence>
<evidence type="ECO:0000256" key="3">
    <source>
        <dbReference type="ARBA" id="ARBA00022692"/>
    </source>
</evidence>
<dbReference type="GO" id="GO:0015081">
    <property type="term" value="F:sodium ion transmembrane transporter activity"/>
    <property type="evidence" value="ECO:0007669"/>
    <property type="project" value="InterPro"/>
</dbReference>
<dbReference type="RefSeq" id="WP_008694133.1">
    <property type="nucleotide sequence ID" value="NZ_CP012713.1"/>
</dbReference>
<dbReference type="OrthoDB" id="88947at2"/>
<organism evidence="7">
    <name type="scientific">Fusobacterium animalis</name>
    <dbReference type="NCBI Taxonomy" id="76859"/>
    <lineage>
        <taxon>Bacteria</taxon>
        <taxon>Fusobacteriati</taxon>
        <taxon>Fusobacteriota</taxon>
        <taxon>Fusobacteriia</taxon>
        <taxon>Fusobacteriales</taxon>
        <taxon>Fusobacteriaceae</taxon>
        <taxon>Fusobacterium</taxon>
    </lineage>
</organism>
<accession>A0A0M5M6U0</accession>
<dbReference type="InterPro" id="IPR005899">
    <property type="entry name" value="Na_pump_deCOase"/>
</dbReference>
<reference evidence="7 8" key="1">
    <citation type="submission" date="2015-09" db="EMBL/GenBank/DDBJ databases">
        <authorList>
            <person name="Jackson K.R."/>
            <person name="Lunt B.L."/>
            <person name="Fisher J.N.B."/>
            <person name="Gardner A.V."/>
            <person name="Bailey M.E."/>
            <person name="Deus L.M."/>
            <person name="Earl A.S."/>
            <person name="Gibby P.D."/>
            <person name="Hartmann K.A."/>
            <person name="Liu J.E."/>
            <person name="Manci A.M."/>
            <person name="Nielsen D.A."/>
            <person name="Solomon M.B."/>
            <person name="Breakwell D.P."/>
            <person name="Burnett S.H."/>
            <person name="Grose J.H."/>
        </authorList>
    </citation>
    <scope>NUCLEOTIDE SEQUENCE [LARGE SCALE GENOMIC DNA]</scope>
    <source>
        <strain evidence="7 8">KCOM 1279</strain>
    </source>
</reference>
<dbReference type="AlphaFoldDB" id="A0A0M5M6U0"/>
<evidence type="ECO:0000256" key="5">
    <source>
        <dbReference type="ARBA" id="ARBA00023136"/>
    </source>
</evidence>
<evidence type="ECO:0000256" key="2">
    <source>
        <dbReference type="ARBA" id="ARBA00022475"/>
    </source>
</evidence>
<dbReference type="Pfam" id="PF04277">
    <property type="entry name" value="OAD_gamma"/>
    <property type="match status" value="1"/>
</dbReference>
<dbReference type="Proteomes" id="UP000063147">
    <property type="component" value="Chromosome"/>
</dbReference>
<keyword evidence="4 6" id="KW-1133">Transmembrane helix</keyword>
<protein>
    <submittedName>
        <fullName evidence="7">Sodium pump decarboxylase</fullName>
    </submittedName>
</protein>
<keyword evidence="5 6" id="KW-0472">Membrane</keyword>
<evidence type="ECO:0000256" key="1">
    <source>
        <dbReference type="ARBA" id="ARBA00004236"/>
    </source>
</evidence>
<sequence length="112" mass="12495">MWTSNTMTFWESIVTFMIGFSIVFICLISLALFIIISSKVINLFVKDEVPAQKPVTNAVSTDASDSTVATSKMVAEKDNQEEVERLAVIISAISEEMREPVERFTIVSITEI</sequence>
<dbReference type="GO" id="GO:0005886">
    <property type="term" value="C:plasma membrane"/>
    <property type="evidence" value="ECO:0007669"/>
    <property type="project" value="UniProtKB-SubCell"/>
</dbReference>
<gene>
    <name evidence="7" type="ORF">RN98_09735</name>
</gene>
<proteinExistence type="predicted"/>
<evidence type="ECO:0000313" key="8">
    <source>
        <dbReference type="Proteomes" id="UP000063147"/>
    </source>
</evidence>
<keyword evidence="3 6" id="KW-0812">Transmembrane</keyword>
<dbReference type="EMBL" id="CP012713">
    <property type="protein sequence ID" value="ALF18444.1"/>
    <property type="molecule type" value="Genomic_DNA"/>
</dbReference>
<evidence type="ECO:0000256" key="4">
    <source>
        <dbReference type="ARBA" id="ARBA00022989"/>
    </source>
</evidence>